<evidence type="ECO:0000256" key="1">
    <source>
        <dbReference type="SAM" id="Phobius"/>
    </source>
</evidence>
<sequence length="140" mass="15412">MKRQKQRHKVLKLEDSGFINLSINRPRETYRDVCTGYIEGGGNVMQTTTCPYYSTCCFGGGFVTCTFSAARCVYIPAETAPPDSEKTGESKSSALSTEGIIGIAVSAGCSVIGLIFTVSFKIWKHRRKEKESMQSDQGYN</sequence>
<keyword evidence="3" id="KW-1185">Reference proteome</keyword>
<proteinExistence type="predicted"/>
<accession>A0A9P9L4Z2</accession>
<keyword evidence="1" id="KW-0812">Transmembrane</keyword>
<dbReference type="Proteomes" id="UP000736672">
    <property type="component" value="Unassembled WGS sequence"/>
</dbReference>
<dbReference type="OrthoDB" id="3554725at2759"/>
<keyword evidence="1" id="KW-1133">Transmembrane helix</keyword>
<evidence type="ECO:0000313" key="2">
    <source>
        <dbReference type="EMBL" id="KAH7274905.1"/>
    </source>
</evidence>
<protein>
    <submittedName>
        <fullName evidence="2">Uncharacterized protein</fullName>
    </submittedName>
</protein>
<dbReference type="AlphaFoldDB" id="A0A9P9L4Z2"/>
<feature type="transmembrane region" description="Helical" evidence="1">
    <location>
        <begin position="100"/>
        <end position="123"/>
    </location>
</feature>
<comment type="caution">
    <text evidence="2">The sequence shown here is derived from an EMBL/GenBank/DDBJ whole genome shotgun (WGS) entry which is preliminary data.</text>
</comment>
<keyword evidence="1" id="KW-0472">Membrane</keyword>
<reference evidence="2" key="1">
    <citation type="journal article" date="2021" name="Nat. Commun.">
        <title>Genetic determinants of endophytism in the Arabidopsis root mycobiome.</title>
        <authorList>
            <person name="Mesny F."/>
            <person name="Miyauchi S."/>
            <person name="Thiergart T."/>
            <person name="Pickel B."/>
            <person name="Atanasova L."/>
            <person name="Karlsson M."/>
            <person name="Huettel B."/>
            <person name="Barry K.W."/>
            <person name="Haridas S."/>
            <person name="Chen C."/>
            <person name="Bauer D."/>
            <person name="Andreopoulos W."/>
            <person name="Pangilinan J."/>
            <person name="LaButti K."/>
            <person name="Riley R."/>
            <person name="Lipzen A."/>
            <person name="Clum A."/>
            <person name="Drula E."/>
            <person name="Henrissat B."/>
            <person name="Kohler A."/>
            <person name="Grigoriev I.V."/>
            <person name="Martin F.M."/>
            <person name="Hacquard S."/>
        </authorList>
    </citation>
    <scope>NUCLEOTIDE SEQUENCE</scope>
    <source>
        <strain evidence="2">FSSC 5 MPI-SDFR-AT-0091</strain>
    </source>
</reference>
<gene>
    <name evidence="2" type="ORF">B0J15DRAFT_457114</name>
</gene>
<evidence type="ECO:0000313" key="3">
    <source>
        <dbReference type="Proteomes" id="UP000736672"/>
    </source>
</evidence>
<organism evidence="2 3">
    <name type="scientific">Fusarium solani</name>
    <name type="common">Filamentous fungus</name>
    <dbReference type="NCBI Taxonomy" id="169388"/>
    <lineage>
        <taxon>Eukaryota</taxon>
        <taxon>Fungi</taxon>
        <taxon>Dikarya</taxon>
        <taxon>Ascomycota</taxon>
        <taxon>Pezizomycotina</taxon>
        <taxon>Sordariomycetes</taxon>
        <taxon>Hypocreomycetidae</taxon>
        <taxon>Hypocreales</taxon>
        <taxon>Nectriaceae</taxon>
        <taxon>Fusarium</taxon>
        <taxon>Fusarium solani species complex</taxon>
    </lineage>
</organism>
<dbReference type="EMBL" id="JAGTJS010000001">
    <property type="protein sequence ID" value="KAH7274905.1"/>
    <property type="molecule type" value="Genomic_DNA"/>
</dbReference>
<name>A0A9P9L4Z2_FUSSL</name>